<dbReference type="Proteomes" id="UP000050502">
    <property type="component" value="Unassembled WGS sequence"/>
</dbReference>
<organism evidence="2 4">
    <name type="scientific">Ardenticatena maritima</name>
    <dbReference type="NCBI Taxonomy" id="872965"/>
    <lineage>
        <taxon>Bacteria</taxon>
        <taxon>Bacillati</taxon>
        <taxon>Chloroflexota</taxon>
        <taxon>Ardenticatenia</taxon>
        <taxon>Ardenticatenales</taxon>
        <taxon>Ardenticatenaceae</taxon>
        <taxon>Ardenticatena</taxon>
    </lineage>
</organism>
<reference evidence="3 5" key="2">
    <citation type="submission" date="2015-07" db="EMBL/GenBank/DDBJ databases">
        <title>Whole genome sequence of Ardenticatena maritima DSM 23922.</title>
        <authorList>
            <person name="Hemp J."/>
            <person name="Ward L.M."/>
            <person name="Pace L.A."/>
            <person name="Fischer W.W."/>
        </authorList>
    </citation>
    <scope>NUCLEOTIDE SEQUENCE [LARGE SCALE GENOMIC DNA]</scope>
    <source>
        <strain evidence="3 5">110S</strain>
    </source>
</reference>
<reference evidence="4" key="3">
    <citation type="submission" date="2015-08" db="EMBL/GenBank/DDBJ databases">
        <title>Draft Genome Sequence of a Heterotrophic Facultative Anaerobic Bacterium Ardenticatena maritima Strain 110S.</title>
        <authorList>
            <person name="Kawaichi S."/>
            <person name="Yoshida T."/>
            <person name="Sako Y."/>
            <person name="Nakamura R."/>
        </authorList>
    </citation>
    <scope>NUCLEOTIDE SEQUENCE [LARGE SCALE GENOMIC DNA]</scope>
    <source>
        <strain evidence="4">110S</strain>
    </source>
</reference>
<dbReference type="AlphaFoldDB" id="A0A0M8K6N0"/>
<evidence type="ECO:0000313" key="4">
    <source>
        <dbReference type="Proteomes" id="UP000037784"/>
    </source>
</evidence>
<name>A0A0M8K6N0_9CHLR</name>
<dbReference type="InParanoid" id="A0A0M8K6N0"/>
<evidence type="ECO:0000256" key="1">
    <source>
        <dbReference type="SAM" id="SignalP"/>
    </source>
</evidence>
<feature type="chain" id="PRO_5009059298" description="Lipoprotein" evidence="1">
    <location>
        <begin position="26"/>
        <end position="394"/>
    </location>
</feature>
<dbReference type="EMBL" id="LGKN01000005">
    <property type="protein sequence ID" value="KPL87925.1"/>
    <property type="molecule type" value="Genomic_DNA"/>
</dbReference>
<evidence type="ECO:0008006" key="6">
    <source>
        <dbReference type="Google" id="ProtNLM"/>
    </source>
</evidence>
<keyword evidence="1" id="KW-0732">Signal</keyword>
<dbReference type="EMBL" id="BBZA01000015">
    <property type="protein sequence ID" value="GAP61812.1"/>
    <property type="molecule type" value="Genomic_DNA"/>
</dbReference>
<evidence type="ECO:0000313" key="5">
    <source>
        <dbReference type="Proteomes" id="UP000050502"/>
    </source>
</evidence>
<sequence length="394" mass="44093">MKRLIPVVILAILAASLLQCESLGGATPLSTSPSINLGQLIENRHPDRVDVSDVVEADFDEDGEAEWLVVYRYDPTLSGNFANAPSRALMYDAVSCEFPEFVRYNVPTPDNDYLGESQVQVRRVDFLKTNDSFETNQEIVFSSLGGYRKVLAIYRFRDEQQNPCVAPTTPRAGFQLLGYFQSNFSIIAPLSPENKRITVWERTAFERSQLAVRRTYEPIENARGETYLRDDGSLVEPVEQSVDFVFGLPRSPSDSPYPEKAVAAFYLYLNSNKAAAKNFLMPALQENFENRHYGMPVPVADVASLQVQRVSYRVDMNAENLRQPREVTIDVLVQPAQTGKVASPGVCSIRWRVENFQHEPETVVEGATPTAAQPNDLEWRLAEIVSVSGDGCQP</sequence>
<feature type="signal peptide" evidence="1">
    <location>
        <begin position="1"/>
        <end position="25"/>
    </location>
</feature>
<accession>A0A0M8K6N0</accession>
<evidence type="ECO:0000313" key="2">
    <source>
        <dbReference type="EMBL" id="GAP61812.1"/>
    </source>
</evidence>
<evidence type="ECO:0000313" key="3">
    <source>
        <dbReference type="EMBL" id="KPL87925.1"/>
    </source>
</evidence>
<reference evidence="2 4" key="1">
    <citation type="journal article" date="2015" name="Genome Announc.">
        <title>Draft Genome Sequence of a Heterotrophic Facultative Anaerobic Thermophilic Bacterium, Ardenticatena maritima Strain 110ST.</title>
        <authorList>
            <person name="Kawaichi S."/>
            <person name="Yoshida T."/>
            <person name="Sako Y."/>
            <person name="Nakamura R."/>
        </authorList>
    </citation>
    <scope>NUCLEOTIDE SEQUENCE [LARGE SCALE GENOMIC DNA]</scope>
    <source>
        <strain evidence="2 4">110S</strain>
    </source>
</reference>
<comment type="caution">
    <text evidence="2">The sequence shown here is derived from an EMBL/GenBank/DDBJ whole genome shotgun (WGS) entry which is preliminary data.</text>
</comment>
<protein>
    <recommendedName>
        <fullName evidence="6">Lipoprotein</fullName>
    </recommendedName>
</protein>
<dbReference type="RefSeq" id="WP_054491756.1">
    <property type="nucleotide sequence ID" value="NZ_BBZA01000015.1"/>
</dbReference>
<gene>
    <name evidence="2" type="ORF">ARMA_0235</name>
    <name evidence="3" type="ORF">SE16_10375</name>
</gene>
<proteinExistence type="predicted"/>
<keyword evidence="4" id="KW-1185">Reference proteome</keyword>
<dbReference type="Proteomes" id="UP000037784">
    <property type="component" value="Unassembled WGS sequence"/>
</dbReference>